<reference evidence="2 3" key="1">
    <citation type="submission" date="2020-08" db="EMBL/GenBank/DDBJ databases">
        <title>A Genomic Blueprint of the Chicken Gut Microbiome.</title>
        <authorList>
            <person name="Gilroy R."/>
            <person name="Ravi A."/>
            <person name="Getino M."/>
            <person name="Pursley I."/>
            <person name="Horton D.L."/>
            <person name="Alikhan N.-F."/>
            <person name="Baker D."/>
            <person name="Gharbi K."/>
            <person name="Hall N."/>
            <person name="Watson M."/>
            <person name="Adriaenssens E.M."/>
            <person name="Foster-Nyarko E."/>
            <person name="Jarju S."/>
            <person name="Secka A."/>
            <person name="Antonio M."/>
            <person name="Oren A."/>
            <person name="Chaudhuri R."/>
            <person name="La Ragione R.M."/>
            <person name="Hildebrand F."/>
            <person name="Pallen M.J."/>
        </authorList>
    </citation>
    <scope>NUCLEOTIDE SEQUENCE [LARGE SCALE GENOMIC DNA]</scope>
    <source>
        <strain evidence="2 3">Sa2YVA2</strain>
    </source>
</reference>
<evidence type="ECO:0000256" key="1">
    <source>
        <dbReference type="SAM" id="Phobius"/>
    </source>
</evidence>
<feature type="transmembrane region" description="Helical" evidence="1">
    <location>
        <begin position="98"/>
        <end position="115"/>
    </location>
</feature>
<sequence>MMNDKNSEEVQTGYIETSVKTLFKKFAKERDVSLVYGDPVEVGLMKVVPVAKVKYAFGGGGDGAGNEGGGGSFSIDPIGVYEITPESATFKPVRDSRSLLIIVMALLSFGLFFFLNKSSNKKKR</sequence>
<dbReference type="RefSeq" id="WP_191694754.1">
    <property type="nucleotide sequence ID" value="NZ_JACSQN010000008.1"/>
</dbReference>
<keyword evidence="1" id="KW-1133">Transmembrane helix</keyword>
<dbReference type="EMBL" id="JACSQN010000008">
    <property type="protein sequence ID" value="MBD7985017.1"/>
    <property type="molecule type" value="Genomic_DNA"/>
</dbReference>
<evidence type="ECO:0000313" key="2">
    <source>
        <dbReference type="EMBL" id="MBD7985017.1"/>
    </source>
</evidence>
<name>A0ABR8UAI0_9BACL</name>
<keyword evidence="1" id="KW-0812">Transmembrane</keyword>
<keyword evidence="1" id="KW-0472">Membrane</keyword>
<organism evidence="2 3">
    <name type="scientific">Sporosarcina quadrami</name>
    <dbReference type="NCBI Taxonomy" id="2762234"/>
    <lineage>
        <taxon>Bacteria</taxon>
        <taxon>Bacillati</taxon>
        <taxon>Bacillota</taxon>
        <taxon>Bacilli</taxon>
        <taxon>Bacillales</taxon>
        <taxon>Caryophanaceae</taxon>
        <taxon>Sporosarcina</taxon>
    </lineage>
</organism>
<keyword evidence="3" id="KW-1185">Reference proteome</keyword>
<proteinExistence type="predicted"/>
<accession>A0ABR8UAI0</accession>
<evidence type="ECO:0000313" key="3">
    <source>
        <dbReference type="Proteomes" id="UP000626786"/>
    </source>
</evidence>
<comment type="caution">
    <text evidence="2">The sequence shown here is derived from an EMBL/GenBank/DDBJ whole genome shotgun (WGS) entry which is preliminary data.</text>
</comment>
<evidence type="ECO:0008006" key="4">
    <source>
        <dbReference type="Google" id="ProtNLM"/>
    </source>
</evidence>
<dbReference type="Proteomes" id="UP000626786">
    <property type="component" value="Unassembled WGS sequence"/>
</dbReference>
<gene>
    <name evidence="2" type="ORF">H9649_10500</name>
</gene>
<protein>
    <recommendedName>
        <fullName evidence="4">Sporulation protein YtfJ</fullName>
    </recommendedName>
</protein>